<sequence length="39" mass="4400">MNKTDYEAIKTKQQSMWASGNYSRISTALTFNQQAESGI</sequence>
<proteinExistence type="predicted"/>
<accession>A0A6S6TTN4</accession>
<dbReference type="AlphaFoldDB" id="A0A6S6TTN4"/>
<dbReference type="EMBL" id="CACVAT010000304">
    <property type="protein sequence ID" value="CAA6818466.1"/>
    <property type="molecule type" value="Genomic_DNA"/>
</dbReference>
<organism evidence="1">
    <name type="scientific">uncultured Thiotrichaceae bacterium</name>
    <dbReference type="NCBI Taxonomy" id="298394"/>
    <lineage>
        <taxon>Bacteria</taxon>
        <taxon>Pseudomonadati</taxon>
        <taxon>Pseudomonadota</taxon>
        <taxon>Gammaproteobacteria</taxon>
        <taxon>Thiotrichales</taxon>
        <taxon>Thiotrichaceae</taxon>
        <taxon>environmental samples</taxon>
    </lineage>
</organism>
<evidence type="ECO:0000313" key="1">
    <source>
        <dbReference type="EMBL" id="CAA6818466.1"/>
    </source>
</evidence>
<gene>
    <name evidence="1" type="ORF">HELGO_WM38062</name>
</gene>
<name>A0A6S6TTN4_9GAMM</name>
<reference evidence="1" key="1">
    <citation type="submission" date="2020-01" db="EMBL/GenBank/DDBJ databases">
        <authorList>
            <person name="Meier V. D."/>
            <person name="Meier V D."/>
        </authorList>
    </citation>
    <scope>NUCLEOTIDE SEQUENCE</scope>
    <source>
        <strain evidence="1">HLG_WM_MAG_09</strain>
    </source>
</reference>
<protein>
    <submittedName>
        <fullName evidence="1">Uncharacterized protein</fullName>
    </submittedName>
</protein>